<protein>
    <submittedName>
        <fullName evidence="1">Uncharacterized protein</fullName>
    </submittedName>
</protein>
<keyword evidence="2" id="KW-1185">Reference proteome</keyword>
<proteinExistence type="predicted"/>
<dbReference type="SUPFAM" id="SSF56219">
    <property type="entry name" value="DNase I-like"/>
    <property type="match status" value="1"/>
</dbReference>
<accession>A0AAD1VVU8</accession>
<evidence type="ECO:0000313" key="2">
    <source>
        <dbReference type="Proteomes" id="UP001295444"/>
    </source>
</evidence>
<dbReference type="InterPro" id="IPR036691">
    <property type="entry name" value="Endo/exonu/phosph_ase_sf"/>
</dbReference>
<evidence type="ECO:0000313" key="1">
    <source>
        <dbReference type="EMBL" id="CAH2275386.1"/>
    </source>
</evidence>
<gene>
    <name evidence="1" type="ORF">PECUL_23A061416</name>
</gene>
<dbReference type="Proteomes" id="UP001295444">
    <property type="component" value="Chromosome 03"/>
</dbReference>
<name>A0AAD1VVU8_PELCU</name>
<organism evidence="1 2">
    <name type="scientific">Pelobates cultripes</name>
    <name type="common">Western spadefoot toad</name>
    <dbReference type="NCBI Taxonomy" id="61616"/>
    <lineage>
        <taxon>Eukaryota</taxon>
        <taxon>Metazoa</taxon>
        <taxon>Chordata</taxon>
        <taxon>Craniata</taxon>
        <taxon>Vertebrata</taxon>
        <taxon>Euteleostomi</taxon>
        <taxon>Amphibia</taxon>
        <taxon>Batrachia</taxon>
        <taxon>Anura</taxon>
        <taxon>Pelobatoidea</taxon>
        <taxon>Pelobatidae</taxon>
        <taxon>Pelobates</taxon>
    </lineage>
</organism>
<dbReference type="EMBL" id="OW240914">
    <property type="protein sequence ID" value="CAH2275386.1"/>
    <property type="molecule type" value="Genomic_DNA"/>
</dbReference>
<dbReference type="AlphaFoldDB" id="A0AAD1VVU8"/>
<sequence length="91" mass="10546">MGSGFAPVPLRFWSNNIWGLNTPERRSHLLRTLWMERVCIAFLQETHFRGDTSPPMRDSRYPHGFYANHLTTKSRHTASKHSTVRVHGKDG</sequence>
<dbReference type="Gene3D" id="3.60.10.10">
    <property type="entry name" value="Endonuclease/exonuclease/phosphatase"/>
    <property type="match status" value="1"/>
</dbReference>
<reference evidence="1" key="1">
    <citation type="submission" date="2022-03" db="EMBL/GenBank/DDBJ databases">
        <authorList>
            <person name="Alioto T."/>
            <person name="Alioto T."/>
            <person name="Gomez Garrido J."/>
        </authorList>
    </citation>
    <scope>NUCLEOTIDE SEQUENCE</scope>
</reference>